<dbReference type="AlphaFoldDB" id="A0A812TXW3"/>
<dbReference type="OrthoDB" id="1533126at2759"/>
<organism evidence="1 2">
    <name type="scientific">Symbiodinium pilosum</name>
    <name type="common">Dinoflagellate</name>
    <dbReference type="NCBI Taxonomy" id="2952"/>
    <lineage>
        <taxon>Eukaryota</taxon>
        <taxon>Sar</taxon>
        <taxon>Alveolata</taxon>
        <taxon>Dinophyceae</taxon>
        <taxon>Suessiales</taxon>
        <taxon>Symbiodiniaceae</taxon>
        <taxon>Symbiodinium</taxon>
    </lineage>
</organism>
<accession>A0A812TXW3</accession>
<comment type="caution">
    <text evidence="1">The sequence shown here is derived from an EMBL/GenBank/DDBJ whole genome shotgun (WGS) entry which is preliminary data.</text>
</comment>
<keyword evidence="2" id="KW-1185">Reference proteome</keyword>
<sequence>ADDPVPRMGPIRRIIHHVKKKLSERRNRRWKSRKSSTTKTTKDHWRLVFRQTVPYFFSADEWSKNPTDPESDNFAILDQLEDFRVNGALYFRQSWPTLGEEDQIWKQTSNPVTSTDGSVTGYEPISIASTGQFWGGLQYNGNQALLDGSSVDNSSNWWYSIGSHQIYAGGMPGPPGTIVDLVELWVSTIEVTATTTTTTTFIAAPPPQSPEGGTWQLVFRQTVPQFYAPGELSKNENADPNSVSDFSILDQLDSFNVDGVFYFLLRWPGSGEADQIWRQTSNPVTTVDGSVTGY</sequence>
<reference evidence="1" key="1">
    <citation type="submission" date="2021-02" db="EMBL/GenBank/DDBJ databases">
        <authorList>
            <person name="Dougan E. K."/>
            <person name="Rhodes N."/>
            <person name="Thang M."/>
            <person name="Chan C."/>
        </authorList>
    </citation>
    <scope>NUCLEOTIDE SEQUENCE</scope>
</reference>
<dbReference type="EMBL" id="CAJNIZ010033714">
    <property type="protein sequence ID" value="CAE7547273.1"/>
    <property type="molecule type" value="Genomic_DNA"/>
</dbReference>
<proteinExistence type="predicted"/>
<evidence type="ECO:0000313" key="2">
    <source>
        <dbReference type="Proteomes" id="UP000649617"/>
    </source>
</evidence>
<feature type="non-terminal residue" evidence="1">
    <location>
        <position position="1"/>
    </location>
</feature>
<feature type="non-terminal residue" evidence="1">
    <location>
        <position position="294"/>
    </location>
</feature>
<dbReference type="Proteomes" id="UP000649617">
    <property type="component" value="Unassembled WGS sequence"/>
</dbReference>
<protein>
    <submittedName>
        <fullName evidence="1">ADS3 protein</fullName>
    </submittedName>
</protein>
<evidence type="ECO:0000313" key="1">
    <source>
        <dbReference type="EMBL" id="CAE7547273.1"/>
    </source>
</evidence>
<name>A0A812TXW3_SYMPI</name>
<gene>
    <name evidence="1" type="primary">ADS3</name>
    <name evidence="1" type="ORF">SPIL2461_LOCUS14522</name>
</gene>